<dbReference type="InterPro" id="IPR002110">
    <property type="entry name" value="Ankyrin_rpt"/>
</dbReference>
<organism evidence="5 6">
    <name type="scientific">Cylindrodendrum hubeiense</name>
    <dbReference type="NCBI Taxonomy" id="595255"/>
    <lineage>
        <taxon>Eukaryota</taxon>
        <taxon>Fungi</taxon>
        <taxon>Dikarya</taxon>
        <taxon>Ascomycota</taxon>
        <taxon>Pezizomycotina</taxon>
        <taxon>Sordariomycetes</taxon>
        <taxon>Hypocreomycetidae</taxon>
        <taxon>Hypocreales</taxon>
        <taxon>Nectriaceae</taxon>
        <taxon>Cylindrodendrum</taxon>
    </lineage>
</organism>
<accession>A0A9P5HID7</accession>
<keyword evidence="1" id="KW-0677">Repeat</keyword>
<evidence type="ECO:0000256" key="3">
    <source>
        <dbReference type="PROSITE-ProRule" id="PRU00023"/>
    </source>
</evidence>
<evidence type="ECO:0008006" key="7">
    <source>
        <dbReference type="Google" id="ProtNLM"/>
    </source>
</evidence>
<dbReference type="Pfam" id="PF13637">
    <property type="entry name" value="Ank_4"/>
    <property type="match status" value="1"/>
</dbReference>
<evidence type="ECO:0000256" key="2">
    <source>
        <dbReference type="ARBA" id="ARBA00023043"/>
    </source>
</evidence>
<feature type="repeat" description="ANK" evidence="3">
    <location>
        <begin position="448"/>
        <end position="480"/>
    </location>
</feature>
<protein>
    <recommendedName>
        <fullName evidence="7">Ankyrin</fullName>
    </recommendedName>
</protein>
<dbReference type="PROSITE" id="PS50088">
    <property type="entry name" value="ANK_REPEAT"/>
    <property type="match status" value="5"/>
</dbReference>
<dbReference type="AlphaFoldDB" id="A0A9P5HID7"/>
<dbReference type="PANTHER" id="PTHR24123:SF33">
    <property type="entry name" value="PROTEIN HOS4"/>
    <property type="match status" value="1"/>
</dbReference>
<reference evidence="5" key="1">
    <citation type="submission" date="2020-03" db="EMBL/GenBank/DDBJ databases">
        <title>Draft Genome Sequence of Cylindrodendrum hubeiense.</title>
        <authorList>
            <person name="Buettner E."/>
            <person name="Kellner H."/>
        </authorList>
    </citation>
    <scope>NUCLEOTIDE SEQUENCE</scope>
    <source>
        <strain evidence="5">IHI 201604</strain>
    </source>
</reference>
<evidence type="ECO:0000256" key="1">
    <source>
        <dbReference type="ARBA" id="ARBA00022737"/>
    </source>
</evidence>
<dbReference type="PANTHER" id="PTHR24123">
    <property type="entry name" value="ANKYRIN REPEAT-CONTAINING"/>
    <property type="match status" value="1"/>
</dbReference>
<feature type="region of interest" description="Disordered" evidence="4">
    <location>
        <begin position="18"/>
        <end position="67"/>
    </location>
</feature>
<dbReference type="InterPro" id="IPR051165">
    <property type="entry name" value="Multifunctional_ANK_Repeat"/>
</dbReference>
<evidence type="ECO:0000313" key="5">
    <source>
        <dbReference type="EMBL" id="KAF7555655.1"/>
    </source>
</evidence>
<dbReference type="InterPro" id="IPR036770">
    <property type="entry name" value="Ankyrin_rpt-contain_sf"/>
</dbReference>
<feature type="repeat" description="ANK" evidence="3">
    <location>
        <begin position="329"/>
        <end position="361"/>
    </location>
</feature>
<evidence type="ECO:0000256" key="4">
    <source>
        <dbReference type="SAM" id="MobiDB-lite"/>
    </source>
</evidence>
<dbReference type="SUPFAM" id="SSF48403">
    <property type="entry name" value="Ankyrin repeat"/>
    <property type="match status" value="1"/>
</dbReference>
<feature type="compositionally biased region" description="Basic and acidic residues" evidence="4">
    <location>
        <begin position="24"/>
        <end position="35"/>
    </location>
</feature>
<dbReference type="Pfam" id="PF12796">
    <property type="entry name" value="Ank_2"/>
    <property type="match status" value="3"/>
</dbReference>
<evidence type="ECO:0000313" key="6">
    <source>
        <dbReference type="Proteomes" id="UP000722485"/>
    </source>
</evidence>
<feature type="repeat" description="ANK" evidence="3">
    <location>
        <begin position="412"/>
        <end position="445"/>
    </location>
</feature>
<feature type="repeat" description="ANK" evidence="3">
    <location>
        <begin position="210"/>
        <end position="242"/>
    </location>
</feature>
<dbReference type="EMBL" id="JAANBB010000018">
    <property type="protein sequence ID" value="KAF7555655.1"/>
    <property type="molecule type" value="Genomic_DNA"/>
</dbReference>
<keyword evidence="6" id="KW-1185">Reference proteome</keyword>
<sequence length="577" mass="62519">MGNLKAVRTLLHRGVDPNALGYRRSQDGYDPYKFDEESDEQEENGENDEDDEDDEDEQSDEDSDEENKLYKFEHPIALALHDDMDFRSSDMIYLLIKAGANVTDRWFSRALVGSSLECLSTMFRLGFKVNLTGPTALAQYAMRGLIGECGLLIDAGVDVNAYGVFGRSALQAAADGASMWGPRDGEGDHVALVHYLLERGADVNLPANPHQLTALQAAARGGNVQLVDCLIEAGAKTTAPPAEGGILTLLEAAASGWARDPSNGPERDRSNDERIGIFKKLLAHGAPVNRTNGTDCTVLHQLVRASQMECLELALKAKAAIEGRDELAGNMTPLQTAAALHNMEAMQLLLRHNANINDPASEDFGGRTALQAAIDPFCPYYFRHEEYPSTEETVTLLLQNHAEVNAPAGNQYGRTALQAAVSHKPNAKIVALLLQHGADVNAPPAKAGGVTALQGAVLSGDIQIVRVLLTHNADVNAPAALKKGRTAIEGASEYGRISLVRLLLDWGAMPGARGFSRAIRFAERNQRFDIAELLRGREQACNSLSMGLIDPTTWDFRQFPLDADMVPGGEDENEMQL</sequence>
<dbReference type="Proteomes" id="UP000722485">
    <property type="component" value="Unassembled WGS sequence"/>
</dbReference>
<comment type="caution">
    <text evidence="5">The sequence shown here is derived from an EMBL/GenBank/DDBJ whole genome shotgun (WGS) entry which is preliminary data.</text>
</comment>
<gene>
    <name evidence="5" type="ORF">G7Z17_g1985</name>
</gene>
<feature type="repeat" description="ANK" evidence="3">
    <location>
        <begin position="483"/>
        <end position="508"/>
    </location>
</feature>
<dbReference type="PROSITE" id="PS50297">
    <property type="entry name" value="ANK_REP_REGION"/>
    <property type="match status" value="4"/>
</dbReference>
<proteinExistence type="predicted"/>
<dbReference type="OrthoDB" id="539213at2759"/>
<dbReference type="SMART" id="SM00248">
    <property type="entry name" value="ANK"/>
    <property type="match status" value="11"/>
</dbReference>
<keyword evidence="2 3" id="KW-0040">ANK repeat</keyword>
<dbReference type="Gene3D" id="1.25.40.20">
    <property type="entry name" value="Ankyrin repeat-containing domain"/>
    <property type="match status" value="3"/>
</dbReference>
<name>A0A9P5HID7_9HYPO</name>
<feature type="compositionally biased region" description="Acidic residues" evidence="4">
    <location>
        <begin position="36"/>
        <end position="65"/>
    </location>
</feature>